<reference evidence="5" key="1">
    <citation type="submission" date="2021-08" db="EMBL/GenBank/DDBJ databases">
        <title>Flavobacterium sp. strain CC-SYL302.</title>
        <authorList>
            <person name="Lin S.-Y."/>
            <person name="Lee T.-H."/>
            <person name="Young C.-C."/>
        </authorList>
    </citation>
    <scope>NUCLEOTIDE SEQUENCE</scope>
    <source>
        <strain evidence="5">CC-SYL302</strain>
    </source>
</reference>
<dbReference type="InterPro" id="IPR036390">
    <property type="entry name" value="WH_DNA-bd_sf"/>
</dbReference>
<evidence type="ECO:0000259" key="4">
    <source>
        <dbReference type="PROSITE" id="PS51118"/>
    </source>
</evidence>
<evidence type="ECO:0000313" key="5">
    <source>
        <dbReference type="EMBL" id="UYW01945.1"/>
    </source>
</evidence>
<dbReference type="PROSITE" id="PS51118">
    <property type="entry name" value="HTH_HXLR"/>
    <property type="match status" value="1"/>
</dbReference>
<dbReference type="Proteomes" id="UP001163328">
    <property type="component" value="Chromosome"/>
</dbReference>
<keyword evidence="3" id="KW-0804">Transcription</keyword>
<evidence type="ECO:0000256" key="2">
    <source>
        <dbReference type="ARBA" id="ARBA00023125"/>
    </source>
</evidence>
<dbReference type="InterPro" id="IPR036388">
    <property type="entry name" value="WH-like_DNA-bd_sf"/>
</dbReference>
<keyword evidence="1" id="KW-0805">Transcription regulation</keyword>
<gene>
    <name evidence="5" type="ORF">K5I29_03255</name>
</gene>
<dbReference type="InterPro" id="IPR002577">
    <property type="entry name" value="HTH_HxlR"/>
</dbReference>
<sequence length="127" mass="14797">MENNFREECKKEIVAVHDAMDLLSGRWKISIIASLCYHPSRRFSEILRDVNGISNKMLSKELKDLETNMIVKRTVLDIQPIAVAYSLTSHGQKLHEMIENLSKWGKEHRKQLFGQTANKENNFLRKN</sequence>
<evidence type="ECO:0000256" key="1">
    <source>
        <dbReference type="ARBA" id="ARBA00023015"/>
    </source>
</evidence>
<feature type="domain" description="HTH hxlR-type" evidence="4">
    <location>
        <begin position="9"/>
        <end position="113"/>
    </location>
</feature>
<name>A0ABY6M3A2_9FLAO</name>
<dbReference type="SUPFAM" id="SSF46785">
    <property type="entry name" value="Winged helix' DNA-binding domain"/>
    <property type="match status" value="1"/>
</dbReference>
<dbReference type="Pfam" id="PF01638">
    <property type="entry name" value="HxlR"/>
    <property type="match status" value="1"/>
</dbReference>
<accession>A0ABY6M3A2</accession>
<dbReference type="PANTHER" id="PTHR33204">
    <property type="entry name" value="TRANSCRIPTIONAL REGULATOR, MARR FAMILY"/>
    <property type="match status" value="1"/>
</dbReference>
<evidence type="ECO:0000313" key="6">
    <source>
        <dbReference type="Proteomes" id="UP001163328"/>
    </source>
</evidence>
<protein>
    <submittedName>
        <fullName evidence="5">Helix-turn-helix transcriptional regulator</fullName>
    </submittedName>
</protein>
<proteinExistence type="predicted"/>
<organism evidence="5 6">
    <name type="scientific">Flavobacterium agricola</name>
    <dbReference type="NCBI Taxonomy" id="2870839"/>
    <lineage>
        <taxon>Bacteria</taxon>
        <taxon>Pseudomonadati</taxon>
        <taxon>Bacteroidota</taxon>
        <taxon>Flavobacteriia</taxon>
        <taxon>Flavobacteriales</taxon>
        <taxon>Flavobacteriaceae</taxon>
        <taxon>Flavobacterium</taxon>
    </lineage>
</organism>
<dbReference type="PANTHER" id="PTHR33204:SF29">
    <property type="entry name" value="TRANSCRIPTIONAL REGULATOR"/>
    <property type="match status" value="1"/>
</dbReference>
<keyword evidence="6" id="KW-1185">Reference proteome</keyword>
<dbReference type="RefSeq" id="WP_264434423.1">
    <property type="nucleotide sequence ID" value="NZ_CP081495.1"/>
</dbReference>
<dbReference type="EMBL" id="CP081495">
    <property type="protein sequence ID" value="UYW01945.1"/>
    <property type="molecule type" value="Genomic_DNA"/>
</dbReference>
<evidence type="ECO:0000256" key="3">
    <source>
        <dbReference type="ARBA" id="ARBA00023163"/>
    </source>
</evidence>
<dbReference type="Gene3D" id="1.10.10.10">
    <property type="entry name" value="Winged helix-like DNA-binding domain superfamily/Winged helix DNA-binding domain"/>
    <property type="match status" value="1"/>
</dbReference>
<keyword evidence="2" id="KW-0238">DNA-binding</keyword>